<evidence type="ECO:0000256" key="2">
    <source>
        <dbReference type="ARBA" id="ARBA00022857"/>
    </source>
</evidence>
<evidence type="ECO:0000313" key="10">
    <source>
        <dbReference type="Proteomes" id="UP001500359"/>
    </source>
</evidence>
<dbReference type="SUPFAM" id="SSF51735">
    <property type="entry name" value="NAD(P)-binding Rossmann-fold domains"/>
    <property type="match status" value="1"/>
</dbReference>
<proteinExistence type="inferred from homology"/>
<dbReference type="InterPro" id="IPR053790">
    <property type="entry name" value="P5CR-like_CS"/>
</dbReference>
<evidence type="ECO:0000256" key="4">
    <source>
        <dbReference type="HAMAP-Rule" id="MF_01925"/>
    </source>
</evidence>
<dbReference type="NCBIfam" id="TIGR00112">
    <property type="entry name" value="proC"/>
    <property type="match status" value="1"/>
</dbReference>
<evidence type="ECO:0000256" key="6">
    <source>
        <dbReference type="RuleBase" id="RU003903"/>
    </source>
</evidence>
<keyword evidence="4 6" id="KW-0641">Proline biosynthesis</keyword>
<dbReference type="PANTHER" id="PTHR11645">
    <property type="entry name" value="PYRROLINE-5-CARBOXYLATE REDUCTASE"/>
    <property type="match status" value="1"/>
</dbReference>
<dbReference type="Pfam" id="PF14748">
    <property type="entry name" value="P5CR_dimer"/>
    <property type="match status" value="1"/>
</dbReference>
<dbReference type="InterPro" id="IPR008927">
    <property type="entry name" value="6-PGluconate_DH-like_C_sf"/>
</dbReference>
<organism evidence="9 10">
    <name type="scientific">Aliiglaciecola litoralis</name>
    <dbReference type="NCBI Taxonomy" id="582857"/>
    <lineage>
        <taxon>Bacteria</taxon>
        <taxon>Pseudomonadati</taxon>
        <taxon>Pseudomonadota</taxon>
        <taxon>Gammaproteobacteria</taxon>
        <taxon>Alteromonadales</taxon>
        <taxon>Alteromonadaceae</taxon>
        <taxon>Aliiglaciecola</taxon>
    </lineage>
</organism>
<comment type="catalytic activity">
    <reaction evidence="4">
        <text>L-proline + NAD(+) = (S)-1-pyrroline-5-carboxylate + NADH + 2 H(+)</text>
        <dbReference type="Rhea" id="RHEA:14105"/>
        <dbReference type="ChEBI" id="CHEBI:15378"/>
        <dbReference type="ChEBI" id="CHEBI:17388"/>
        <dbReference type="ChEBI" id="CHEBI:57540"/>
        <dbReference type="ChEBI" id="CHEBI:57945"/>
        <dbReference type="ChEBI" id="CHEBI:60039"/>
        <dbReference type="EC" id="1.5.1.2"/>
    </reaction>
</comment>
<dbReference type="InterPro" id="IPR029036">
    <property type="entry name" value="P5CR_dimer"/>
</dbReference>
<protein>
    <recommendedName>
        <fullName evidence="4 5">Pyrroline-5-carboxylate reductase</fullName>
        <shortName evidence="4">P5C reductase</shortName>
        <shortName evidence="4">P5CR</shortName>
        <ecNumber evidence="4 5">1.5.1.2</ecNumber>
    </recommendedName>
    <alternativeName>
        <fullName evidence="4">PCA reductase</fullName>
    </alternativeName>
</protein>
<evidence type="ECO:0000259" key="7">
    <source>
        <dbReference type="Pfam" id="PF03807"/>
    </source>
</evidence>
<gene>
    <name evidence="9" type="primary">proC_1</name>
    <name evidence="4" type="synonym">proC</name>
    <name evidence="9" type="ORF">GCM10009114_10030</name>
</gene>
<dbReference type="InterPro" id="IPR028939">
    <property type="entry name" value="P5C_Rdtase_cat_N"/>
</dbReference>
<dbReference type="PROSITE" id="PS00521">
    <property type="entry name" value="P5CR"/>
    <property type="match status" value="1"/>
</dbReference>
<dbReference type="Gene3D" id="1.10.3730.10">
    <property type="entry name" value="ProC C-terminal domain-like"/>
    <property type="match status" value="1"/>
</dbReference>
<keyword evidence="4 6" id="KW-0028">Amino-acid biosynthesis</keyword>
<reference evidence="10" key="1">
    <citation type="journal article" date="2019" name="Int. J. Syst. Evol. Microbiol.">
        <title>The Global Catalogue of Microorganisms (GCM) 10K type strain sequencing project: providing services to taxonomists for standard genome sequencing and annotation.</title>
        <authorList>
            <consortium name="The Broad Institute Genomics Platform"/>
            <consortium name="The Broad Institute Genome Sequencing Center for Infectious Disease"/>
            <person name="Wu L."/>
            <person name="Ma J."/>
        </authorList>
    </citation>
    <scope>NUCLEOTIDE SEQUENCE [LARGE SCALE GENOMIC DNA]</scope>
    <source>
        <strain evidence="10">JCM 15896</strain>
    </source>
</reference>
<comment type="caution">
    <text evidence="9">The sequence shown here is derived from an EMBL/GenBank/DDBJ whole genome shotgun (WGS) entry which is preliminary data.</text>
</comment>
<dbReference type="InterPro" id="IPR000304">
    <property type="entry name" value="Pyrroline-COOH_reductase"/>
</dbReference>
<evidence type="ECO:0000256" key="5">
    <source>
        <dbReference type="NCBIfam" id="TIGR00112"/>
    </source>
</evidence>
<sequence length="283" mass="30564">MGLEESLLDANTKIAFIGGDSMAKAMLSGLIKHGHPRDHLLVTSPNNQSRQEINQRYFINTDANYSKAVHFADVIVLAVESEKVSEMCLQLNDEMEAQQQRALVICVAAGVSFQQLSENLGGTSRIVCAMPNMSSSICKGLTGLYSSSALEQDDRLLCDQIMQAVGETVWLQTESLMSSIVATSGSSPAYFYLFMEAMEKAAIEQGLDPDIAKSSILQSALGAVSIAMRSEKSLSELRKDVASSKGSTEKAVSAFQSGDIDGLVSKAMKSAAKRVDEIYQRNN</sequence>
<dbReference type="EMBL" id="BAAAFD010000002">
    <property type="protein sequence ID" value="GAA0854407.1"/>
    <property type="molecule type" value="Genomic_DNA"/>
</dbReference>
<dbReference type="Pfam" id="PF03807">
    <property type="entry name" value="F420_oxidored"/>
    <property type="match status" value="1"/>
</dbReference>
<keyword evidence="10" id="KW-1185">Reference proteome</keyword>
<evidence type="ECO:0000259" key="8">
    <source>
        <dbReference type="Pfam" id="PF14748"/>
    </source>
</evidence>
<comment type="subcellular location">
    <subcellularLocation>
        <location evidence="4">Cytoplasm</location>
    </subcellularLocation>
</comment>
<dbReference type="PANTHER" id="PTHR11645:SF0">
    <property type="entry name" value="PYRROLINE-5-CARBOXYLATE REDUCTASE 3"/>
    <property type="match status" value="1"/>
</dbReference>
<evidence type="ECO:0000313" key="9">
    <source>
        <dbReference type="EMBL" id="GAA0854407.1"/>
    </source>
</evidence>
<evidence type="ECO:0000256" key="3">
    <source>
        <dbReference type="ARBA" id="ARBA00023002"/>
    </source>
</evidence>
<dbReference type="PIRSF" id="PIRSF000193">
    <property type="entry name" value="Pyrrol-5-carb_rd"/>
    <property type="match status" value="1"/>
</dbReference>
<dbReference type="Proteomes" id="UP001500359">
    <property type="component" value="Unassembled WGS sequence"/>
</dbReference>
<keyword evidence="3 4" id="KW-0560">Oxidoreductase</keyword>
<dbReference type="RefSeq" id="WP_343857154.1">
    <property type="nucleotide sequence ID" value="NZ_BAAAFD010000002.1"/>
</dbReference>
<comment type="pathway">
    <text evidence="4 6">Amino-acid biosynthesis; L-proline biosynthesis; L-proline from L-glutamate 5-semialdehyde: step 1/1.</text>
</comment>
<comment type="function">
    <text evidence="4">Catalyzes the reduction of 1-pyrroline-5-carboxylate (PCA) to L-proline.</text>
</comment>
<name>A0ABP3WS53_9ALTE</name>
<feature type="domain" description="Pyrroline-5-carboxylate reductase catalytic N-terminal" evidence="7">
    <location>
        <begin position="13"/>
        <end position="110"/>
    </location>
</feature>
<dbReference type="EC" id="1.5.1.2" evidence="4 5"/>
<dbReference type="SUPFAM" id="SSF48179">
    <property type="entry name" value="6-phosphogluconate dehydrogenase C-terminal domain-like"/>
    <property type="match status" value="1"/>
</dbReference>
<evidence type="ECO:0000256" key="1">
    <source>
        <dbReference type="ARBA" id="ARBA00005525"/>
    </source>
</evidence>
<keyword evidence="4" id="KW-0963">Cytoplasm</keyword>
<feature type="domain" description="Pyrroline-5-carboxylate reductase dimerisation" evidence="8">
    <location>
        <begin position="174"/>
        <end position="277"/>
    </location>
</feature>
<keyword evidence="2 4" id="KW-0521">NADP</keyword>
<comment type="catalytic activity">
    <reaction evidence="4 6">
        <text>L-proline + NADP(+) = (S)-1-pyrroline-5-carboxylate + NADPH + 2 H(+)</text>
        <dbReference type="Rhea" id="RHEA:14109"/>
        <dbReference type="ChEBI" id="CHEBI:15378"/>
        <dbReference type="ChEBI" id="CHEBI:17388"/>
        <dbReference type="ChEBI" id="CHEBI:57783"/>
        <dbReference type="ChEBI" id="CHEBI:58349"/>
        <dbReference type="ChEBI" id="CHEBI:60039"/>
        <dbReference type="EC" id="1.5.1.2"/>
    </reaction>
</comment>
<dbReference type="HAMAP" id="MF_01925">
    <property type="entry name" value="P5C_reductase"/>
    <property type="match status" value="1"/>
</dbReference>
<dbReference type="InterPro" id="IPR036291">
    <property type="entry name" value="NAD(P)-bd_dom_sf"/>
</dbReference>
<dbReference type="Gene3D" id="3.40.50.720">
    <property type="entry name" value="NAD(P)-binding Rossmann-like Domain"/>
    <property type="match status" value="1"/>
</dbReference>
<comment type="similarity">
    <text evidence="1 4 6">Belongs to the pyrroline-5-carboxylate reductase family.</text>
</comment>
<accession>A0ABP3WS53</accession>